<dbReference type="GeneID" id="54402834"/>
<keyword evidence="2" id="KW-1185">Reference proteome</keyword>
<name>A0A6A6AMJ7_9PLEO</name>
<organism evidence="1 2">
    <name type="scientific">Dothidotthia symphoricarpi CBS 119687</name>
    <dbReference type="NCBI Taxonomy" id="1392245"/>
    <lineage>
        <taxon>Eukaryota</taxon>
        <taxon>Fungi</taxon>
        <taxon>Dikarya</taxon>
        <taxon>Ascomycota</taxon>
        <taxon>Pezizomycotina</taxon>
        <taxon>Dothideomycetes</taxon>
        <taxon>Pleosporomycetidae</taxon>
        <taxon>Pleosporales</taxon>
        <taxon>Dothidotthiaceae</taxon>
        <taxon>Dothidotthia</taxon>
    </lineage>
</organism>
<proteinExistence type="predicted"/>
<protein>
    <submittedName>
        <fullName evidence="1">Uncharacterized protein</fullName>
    </submittedName>
</protein>
<evidence type="ECO:0000313" key="2">
    <source>
        <dbReference type="Proteomes" id="UP000799771"/>
    </source>
</evidence>
<reference evidence="1" key="1">
    <citation type="journal article" date="2020" name="Stud. Mycol.">
        <title>101 Dothideomycetes genomes: a test case for predicting lifestyles and emergence of pathogens.</title>
        <authorList>
            <person name="Haridas S."/>
            <person name="Albert R."/>
            <person name="Binder M."/>
            <person name="Bloem J."/>
            <person name="Labutti K."/>
            <person name="Salamov A."/>
            <person name="Andreopoulos B."/>
            <person name="Baker S."/>
            <person name="Barry K."/>
            <person name="Bills G."/>
            <person name="Bluhm B."/>
            <person name="Cannon C."/>
            <person name="Castanera R."/>
            <person name="Culley D."/>
            <person name="Daum C."/>
            <person name="Ezra D."/>
            <person name="Gonzalez J."/>
            <person name="Henrissat B."/>
            <person name="Kuo A."/>
            <person name="Liang C."/>
            <person name="Lipzen A."/>
            <person name="Lutzoni F."/>
            <person name="Magnuson J."/>
            <person name="Mondo S."/>
            <person name="Nolan M."/>
            <person name="Ohm R."/>
            <person name="Pangilinan J."/>
            <person name="Park H.-J."/>
            <person name="Ramirez L."/>
            <person name="Alfaro M."/>
            <person name="Sun H."/>
            <person name="Tritt A."/>
            <person name="Yoshinaga Y."/>
            <person name="Zwiers L.-H."/>
            <person name="Turgeon B."/>
            <person name="Goodwin S."/>
            <person name="Spatafora J."/>
            <person name="Crous P."/>
            <person name="Grigoriev I."/>
        </authorList>
    </citation>
    <scope>NUCLEOTIDE SEQUENCE</scope>
    <source>
        <strain evidence="1">CBS 119687</strain>
    </source>
</reference>
<gene>
    <name evidence="1" type="ORF">P153DRAFT_185204</name>
</gene>
<sequence>MNYRRVACGPSQNGQQTSLLANAVAAGHREQNAIGLMVQSGPVARQTARHSDAKSHGFLGPFPHCTSNAFGVRSYFRDQFYANKTHKFLGLSSCTPQVVVHVSRKARKAVSLSKEAVPDLPRHLTTHQQLRTLAITVTLKETLLSSMAKDGPSCSSQQFQLRHVGMEGLYSLQPSIQVTLKPRRSLGPSLARSFVLCRCDEFRDRIAQRSRYLAAANQNHVLDLDVITESGRMQGVRALCPYP</sequence>
<dbReference type="EMBL" id="ML977501">
    <property type="protein sequence ID" value="KAF2132154.1"/>
    <property type="molecule type" value="Genomic_DNA"/>
</dbReference>
<dbReference type="RefSeq" id="XP_033526541.1">
    <property type="nucleotide sequence ID" value="XM_033662402.1"/>
</dbReference>
<accession>A0A6A6AMJ7</accession>
<evidence type="ECO:0000313" key="1">
    <source>
        <dbReference type="EMBL" id="KAF2132154.1"/>
    </source>
</evidence>
<dbReference type="AlphaFoldDB" id="A0A6A6AMJ7"/>
<dbReference type="Proteomes" id="UP000799771">
    <property type="component" value="Unassembled WGS sequence"/>
</dbReference>